<keyword evidence="7 9" id="KW-0472">Membrane</keyword>
<keyword evidence="3" id="KW-0050">Antiport</keyword>
<dbReference type="GO" id="GO:0015297">
    <property type="term" value="F:antiporter activity"/>
    <property type="evidence" value="ECO:0007669"/>
    <property type="project" value="UniProtKB-KW"/>
</dbReference>
<feature type="transmembrane region" description="Helical" evidence="9">
    <location>
        <begin position="190"/>
        <end position="209"/>
    </location>
</feature>
<evidence type="ECO:0000256" key="8">
    <source>
        <dbReference type="ARBA" id="ARBA00038435"/>
    </source>
</evidence>
<evidence type="ECO:0000256" key="1">
    <source>
        <dbReference type="ARBA" id="ARBA00004651"/>
    </source>
</evidence>
<feature type="transmembrane region" description="Helical" evidence="9">
    <location>
        <begin position="323"/>
        <end position="345"/>
    </location>
</feature>
<proteinExistence type="inferred from homology"/>
<keyword evidence="5 9" id="KW-0812">Transmembrane</keyword>
<protein>
    <recommendedName>
        <fullName evidence="10">Na+/H+ antiporter NhaC-like C-terminal domain-containing protein</fullName>
    </recommendedName>
</protein>
<dbReference type="PANTHER" id="PTHR33451:SF5">
    <property type="entry name" value="NA+_H+ ANTIPORTER"/>
    <property type="match status" value="1"/>
</dbReference>
<dbReference type="GO" id="GO:0005886">
    <property type="term" value="C:plasma membrane"/>
    <property type="evidence" value="ECO:0007669"/>
    <property type="project" value="UniProtKB-SubCell"/>
</dbReference>
<sequence length="434" mass="46628">MFSFLPLIIFLALYLGSGIYFSFIGLGNPLHQISPLVCLLPALFFAILFNKNKIQHSVDTLIKGMGNKTTLTVCLIFLLAGAFSTVTQSLGSINVIASLTICFLPAQLLLPGMFFISAFIASAIGTSIGVIALITPIAVNLAQNGAFDCAVGVGAVIGGSMFGSNLSMISDTTIAATSSQGASVKDKLKLTLKTGSVTGLIILTYLVMISNSTEVVSLSSLDYLSIVKIIPYISLIIMGLFEINTLVTLAVNMVVAGILGIAFFDYSIIDYSHDICRGFNKMNEVMIFILFSSGLSHLMYEYSQKKIDKFTDEVNLTRSQAELMIAGISSMFTILVSSNIVAILLTSNIAKRLAQRYNISPHRSAYLLEIFTAITKSILPYGSQILLASSIASLSPIAVLTKVYYCFVFAAVAITEIVINGRRHAVVAPQLPQI</sequence>
<feature type="transmembrane region" description="Helical" evidence="9">
    <location>
        <begin position="221"/>
        <end position="240"/>
    </location>
</feature>
<evidence type="ECO:0000259" key="10">
    <source>
        <dbReference type="Pfam" id="PF03553"/>
    </source>
</evidence>
<comment type="subcellular location">
    <subcellularLocation>
        <location evidence="1">Cell membrane</location>
        <topology evidence="1">Multi-pass membrane protein</topology>
    </subcellularLocation>
</comment>
<feature type="domain" description="Na+/H+ antiporter NhaC-like C-terminal" evidence="10">
    <location>
        <begin position="46"/>
        <end position="205"/>
    </location>
</feature>
<keyword evidence="6 9" id="KW-1133">Transmembrane helix</keyword>
<feature type="domain" description="Na+/H+ antiporter NhaC-like C-terminal" evidence="10">
    <location>
        <begin position="223"/>
        <end position="414"/>
    </location>
</feature>
<keyword evidence="4" id="KW-1003">Cell membrane</keyword>
<feature type="transmembrane region" description="Helical" evidence="9">
    <location>
        <begin position="70"/>
        <end position="93"/>
    </location>
</feature>
<accession>A0A3B0JF16</accession>
<feature type="transmembrane region" description="Helical" evidence="9">
    <location>
        <begin position="246"/>
        <end position="264"/>
    </location>
</feature>
<evidence type="ECO:0000256" key="5">
    <source>
        <dbReference type="ARBA" id="ARBA00022692"/>
    </source>
</evidence>
<feature type="transmembrane region" description="Helical" evidence="9">
    <location>
        <begin position="393"/>
        <end position="414"/>
    </location>
</feature>
<feature type="transmembrane region" description="Helical" evidence="9">
    <location>
        <begin position="146"/>
        <end position="170"/>
    </location>
</feature>
<feature type="transmembrane region" description="Helical" evidence="9">
    <location>
        <begin position="285"/>
        <end position="303"/>
    </location>
</feature>
<evidence type="ECO:0000256" key="4">
    <source>
        <dbReference type="ARBA" id="ARBA00022475"/>
    </source>
</evidence>
<evidence type="ECO:0000256" key="2">
    <source>
        <dbReference type="ARBA" id="ARBA00022448"/>
    </source>
</evidence>
<feature type="transmembrane region" description="Helical" evidence="9">
    <location>
        <begin position="113"/>
        <end position="134"/>
    </location>
</feature>
<gene>
    <name evidence="11" type="ORF">WBAF_0150</name>
</gene>
<reference evidence="11" key="1">
    <citation type="submission" date="2018-04" db="EMBL/GenBank/DDBJ databases">
        <authorList>
            <person name="Go L.Y."/>
            <person name="Mitchell J.A."/>
        </authorList>
    </citation>
    <scope>NUCLEOTIDE SEQUENCE</scope>
    <source>
        <strain evidence="11">WBAF</strain>
    </source>
</reference>
<feature type="transmembrane region" description="Helical" evidence="9">
    <location>
        <begin position="32"/>
        <end position="49"/>
    </location>
</feature>
<keyword evidence="2" id="KW-0813">Transport</keyword>
<name>A0A3B0JF16_9RICK</name>
<feature type="transmembrane region" description="Helical" evidence="9">
    <location>
        <begin position="7"/>
        <end position="26"/>
    </location>
</feature>
<evidence type="ECO:0000256" key="3">
    <source>
        <dbReference type="ARBA" id="ARBA00022449"/>
    </source>
</evidence>
<dbReference type="InterPro" id="IPR052180">
    <property type="entry name" value="NhaC_Na-H+_Antiporter"/>
</dbReference>
<organism evidence="11">
    <name type="scientific">Wolbachia endosymbiont of Aleurodicus floccissimus</name>
    <dbReference type="NCBI Taxonomy" id="2152762"/>
    <lineage>
        <taxon>Bacteria</taxon>
        <taxon>Pseudomonadati</taxon>
        <taxon>Pseudomonadota</taxon>
        <taxon>Alphaproteobacteria</taxon>
        <taxon>Rickettsiales</taxon>
        <taxon>Anaplasmataceae</taxon>
        <taxon>Wolbachieae</taxon>
        <taxon>Wolbachia</taxon>
    </lineage>
</organism>
<dbReference type="Pfam" id="PF03553">
    <property type="entry name" value="Na_H_antiporter"/>
    <property type="match status" value="2"/>
</dbReference>
<dbReference type="EMBL" id="OUNF01000020">
    <property type="protein sequence ID" value="SPP33739.1"/>
    <property type="molecule type" value="Genomic_DNA"/>
</dbReference>
<feature type="transmembrane region" description="Helical" evidence="9">
    <location>
        <begin position="366"/>
        <end position="387"/>
    </location>
</feature>
<evidence type="ECO:0000313" key="11">
    <source>
        <dbReference type="EMBL" id="SPP33739.1"/>
    </source>
</evidence>
<comment type="similarity">
    <text evidence="8">Belongs to the NhaC Na(+)/H(+) (TC 2.A.35) antiporter family.</text>
</comment>
<dbReference type="InterPro" id="IPR018461">
    <property type="entry name" value="Na/H_Antiport_NhaC-like_C"/>
</dbReference>
<evidence type="ECO:0000256" key="6">
    <source>
        <dbReference type="ARBA" id="ARBA00022989"/>
    </source>
</evidence>
<dbReference type="PANTHER" id="PTHR33451">
    <property type="entry name" value="MALATE-2H(+)/NA(+)-LACTATE ANTIPORTER"/>
    <property type="match status" value="1"/>
</dbReference>
<dbReference type="AlphaFoldDB" id="A0A3B0JF16"/>
<evidence type="ECO:0000256" key="7">
    <source>
        <dbReference type="ARBA" id="ARBA00023136"/>
    </source>
</evidence>
<evidence type="ECO:0000256" key="9">
    <source>
        <dbReference type="SAM" id="Phobius"/>
    </source>
</evidence>